<protein>
    <submittedName>
        <fullName evidence="10">DNA-binding response regulator</fullName>
    </submittedName>
</protein>
<dbReference type="InterPro" id="IPR001789">
    <property type="entry name" value="Sig_transdc_resp-reg_receiver"/>
</dbReference>
<keyword evidence="2" id="KW-0902">Two-component regulatory system</keyword>
<dbReference type="PROSITE" id="PS51755">
    <property type="entry name" value="OMPR_PHOB"/>
    <property type="match status" value="1"/>
</dbReference>
<dbReference type="InterPro" id="IPR001867">
    <property type="entry name" value="OmpR/PhoB-type_DNA-bd"/>
</dbReference>
<dbReference type="GO" id="GO:0000976">
    <property type="term" value="F:transcription cis-regulatory region binding"/>
    <property type="evidence" value="ECO:0007669"/>
    <property type="project" value="TreeGrafter"/>
</dbReference>
<keyword evidence="1 6" id="KW-0597">Phosphoprotein</keyword>
<dbReference type="OrthoDB" id="9802426at2"/>
<evidence type="ECO:0000256" key="1">
    <source>
        <dbReference type="ARBA" id="ARBA00022553"/>
    </source>
</evidence>
<dbReference type="EMBL" id="QUSW01000003">
    <property type="protein sequence ID" value="RQP24207.1"/>
    <property type="molecule type" value="Genomic_DNA"/>
</dbReference>
<dbReference type="CDD" id="cd00383">
    <property type="entry name" value="trans_reg_C"/>
    <property type="match status" value="1"/>
</dbReference>
<keyword evidence="11" id="KW-1185">Reference proteome</keyword>
<feature type="modified residue" description="4-aspartylphosphate" evidence="6">
    <location>
        <position position="57"/>
    </location>
</feature>
<dbReference type="Proteomes" id="UP000267464">
    <property type="component" value="Unassembled WGS sequence"/>
</dbReference>
<evidence type="ECO:0000313" key="11">
    <source>
        <dbReference type="Proteomes" id="UP000267464"/>
    </source>
</evidence>
<evidence type="ECO:0000259" key="8">
    <source>
        <dbReference type="PROSITE" id="PS50110"/>
    </source>
</evidence>
<feature type="DNA-binding region" description="OmpR/PhoB-type" evidence="7">
    <location>
        <begin position="129"/>
        <end position="226"/>
    </location>
</feature>
<accession>A0A3N7HPS6</accession>
<dbReference type="GO" id="GO:0006355">
    <property type="term" value="P:regulation of DNA-templated transcription"/>
    <property type="evidence" value="ECO:0007669"/>
    <property type="project" value="InterPro"/>
</dbReference>
<dbReference type="GO" id="GO:0005829">
    <property type="term" value="C:cytosol"/>
    <property type="evidence" value="ECO:0007669"/>
    <property type="project" value="TreeGrafter"/>
</dbReference>
<gene>
    <name evidence="10" type="ORF">DZC73_12880</name>
</gene>
<dbReference type="SMART" id="SM00448">
    <property type="entry name" value="REC"/>
    <property type="match status" value="1"/>
</dbReference>
<dbReference type="GO" id="GO:0032993">
    <property type="term" value="C:protein-DNA complex"/>
    <property type="evidence" value="ECO:0007669"/>
    <property type="project" value="TreeGrafter"/>
</dbReference>
<dbReference type="InterPro" id="IPR036388">
    <property type="entry name" value="WH-like_DNA-bd_sf"/>
</dbReference>
<keyword evidence="3" id="KW-0805">Transcription regulation</keyword>
<feature type="domain" description="OmpR/PhoB-type" evidence="9">
    <location>
        <begin position="129"/>
        <end position="226"/>
    </location>
</feature>
<proteinExistence type="predicted"/>
<dbReference type="SMART" id="SM00862">
    <property type="entry name" value="Trans_reg_C"/>
    <property type="match status" value="1"/>
</dbReference>
<evidence type="ECO:0000313" key="10">
    <source>
        <dbReference type="EMBL" id="RQP24207.1"/>
    </source>
</evidence>
<dbReference type="Gene3D" id="1.10.10.10">
    <property type="entry name" value="Winged helix-like DNA-binding domain superfamily/Winged helix DNA-binding domain"/>
    <property type="match status" value="1"/>
</dbReference>
<reference evidence="10 11" key="1">
    <citation type="submission" date="2018-08" db="EMBL/GenBank/DDBJ databases">
        <authorList>
            <person name="Khan S.A."/>
            <person name="Jeon C.O."/>
            <person name="Chun B.H."/>
            <person name="Jeong S.E."/>
        </authorList>
    </citation>
    <scope>NUCLEOTIDE SEQUENCE [LARGE SCALE GENOMIC DNA]</scope>
    <source>
        <strain evidence="10 11">S-16</strain>
    </source>
</reference>
<reference evidence="10 11" key="2">
    <citation type="submission" date="2018-12" db="EMBL/GenBank/DDBJ databases">
        <title>Rhizobacter gummiphilus sp. nov., a rubber-degrading bacterium isolated from the soil of a botanical garden in Japan.</title>
        <authorList>
            <person name="Shunsuke S.S."/>
        </authorList>
    </citation>
    <scope>NUCLEOTIDE SEQUENCE [LARGE SCALE GENOMIC DNA]</scope>
    <source>
        <strain evidence="10 11">S-16</strain>
    </source>
</reference>
<evidence type="ECO:0000256" key="3">
    <source>
        <dbReference type="ARBA" id="ARBA00023015"/>
    </source>
</evidence>
<dbReference type="SUPFAM" id="SSF46894">
    <property type="entry name" value="C-terminal effector domain of the bipartite response regulators"/>
    <property type="match status" value="1"/>
</dbReference>
<evidence type="ECO:0000256" key="5">
    <source>
        <dbReference type="ARBA" id="ARBA00023163"/>
    </source>
</evidence>
<evidence type="ECO:0000256" key="4">
    <source>
        <dbReference type="ARBA" id="ARBA00023125"/>
    </source>
</evidence>
<dbReference type="InterPro" id="IPR039420">
    <property type="entry name" value="WalR-like"/>
</dbReference>
<dbReference type="Gene3D" id="3.40.50.2300">
    <property type="match status" value="1"/>
</dbReference>
<dbReference type="SUPFAM" id="SSF52172">
    <property type="entry name" value="CheY-like"/>
    <property type="match status" value="1"/>
</dbReference>
<dbReference type="PROSITE" id="PS50110">
    <property type="entry name" value="RESPONSE_REGULATORY"/>
    <property type="match status" value="1"/>
</dbReference>
<evidence type="ECO:0000259" key="9">
    <source>
        <dbReference type="PROSITE" id="PS51755"/>
    </source>
</evidence>
<name>A0A3N7HPS6_9BURK</name>
<evidence type="ECO:0000256" key="2">
    <source>
        <dbReference type="ARBA" id="ARBA00023012"/>
    </source>
</evidence>
<dbReference type="Pfam" id="PF00072">
    <property type="entry name" value="Response_reg"/>
    <property type="match status" value="1"/>
</dbReference>
<dbReference type="Pfam" id="PF00486">
    <property type="entry name" value="Trans_reg_C"/>
    <property type="match status" value="1"/>
</dbReference>
<dbReference type="PANTHER" id="PTHR48111">
    <property type="entry name" value="REGULATOR OF RPOS"/>
    <property type="match status" value="1"/>
</dbReference>
<keyword evidence="5" id="KW-0804">Transcription</keyword>
<feature type="domain" description="Response regulatory" evidence="8">
    <location>
        <begin position="8"/>
        <end position="122"/>
    </location>
</feature>
<comment type="caution">
    <text evidence="10">The sequence shown here is derived from an EMBL/GenBank/DDBJ whole genome shotgun (WGS) entry which is preliminary data.</text>
</comment>
<dbReference type="AlphaFoldDB" id="A0A3N7HPS6"/>
<dbReference type="PANTHER" id="PTHR48111:SF1">
    <property type="entry name" value="TWO-COMPONENT RESPONSE REGULATOR ORR33"/>
    <property type="match status" value="1"/>
</dbReference>
<evidence type="ECO:0000256" key="7">
    <source>
        <dbReference type="PROSITE-ProRule" id="PRU01091"/>
    </source>
</evidence>
<dbReference type="InterPro" id="IPR016032">
    <property type="entry name" value="Sig_transdc_resp-reg_C-effctor"/>
</dbReference>
<evidence type="ECO:0000256" key="6">
    <source>
        <dbReference type="PROSITE-ProRule" id="PRU00169"/>
    </source>
</evidence>
<dbReference type="InterPro" id="IPR011006">
    <property type="entry name" value="CheY-like_superfamily"/>
</dbReference>
<sequence>MTPDAPHQVLLVEDDPMIAKTLAMSLRYQGFALSIATSLQQAQAVLAERGFDLLMLDVGLPDGSGVDFCRQVRERDADVPILMLTARTEEATAVASIDGGADDYVRKPYGLLELSARMKRLVQRRAKDRASLAFGPVAIDTKRRMVVVDGRDLHLGKREFDILHLLVREGGGAVTREQILAMLDCDREIYDRTIDSHLSHLRRKLKDAGAAVRITAIYGVGYRLEMPT</sequence>
<dbReference type="GO" id="GO:0000156">
    <property type="term" value="F:phosphorelay response regulator activity"/>
    <property type="evidence" value="ECO:0007669"/>
    <property type="project" value="TreeGrafter"/>
</dbReference>
<organism evidence="10 11">
    <name type="scientific">Piscinibacter terrae</name>
    <dbReference type="NCBI Taxonomy" id="2496871"/>
    <lineage>
        <taxon>Bacteria</taxon>
        <taxon>Pseudomonadati</taxon>
        <taxon>Pseudomonadota</taxon>
        <taxon>Betaproteobacteria</taxon>
        <taxon>Burkholderiales</taxon>
        <taxon>Sphaerotilaceae</taxon>
        <taxon>Piscinibacter</taxon>
    </lineage>
</organism>
<keyword evidence="4 7" id="KW-0238">DNA-binding</keyword>